<name>A0A9P8MEZ7_9HYPO</name>
<gene>
    <name evidence="1" type="ORF">MHUMG1_03269</name>
</gene>
<accession>A0A9P8MEZ7</accession>
<keyword evidence="2" id="KW-1185">Reference proteome</keyword>
<dbReference type="EMBL" id="JACEFI010000004">
    <property type="protein sequence ID" value="KAH0599153.1"/>
    <property type="molecule type" value="Genomic_DNA"/>
</dbReference>
<reference evidence="1 2" key="1">
    <citation type="submission" date="2020-07" db="EMBL/GenBank/DDBJ databases">
        <title>Metarhizium humberi genome.</title>
        <authorList>
            <person name="Lysoe E."/>
        </authorList>
    </citation>
    <scope>NUCLEOTIDE SEQUENCE [LARGE SCALE GENOMIC DNA]</scope>
    <source>
        <strain evidence="1 2">ESALQ1638</strain>
    </source>
</reference>
<evidence type="ECO:0000313" key="1">
    <source>
        <dbReference type="EMBL" id="KAH0599153.1"/>
    </source>
</evidence>
<dbReference type="AlphaFoldDB" id="A0A9P8MEZ7"/>
<protein>
    <submittedName>
        <fullName evidence="1">Uncharacterized protein</fullName>
    </submittedName>
</protein>
<comment type="caution">
    <text evidence="1">The sequence shown here is derived from an EMBL/GenBank/DDBJ whole genome shotgun (WGS) entry which is preliminary data.</text>
</comment>
<dbReference type="Proteomes" id="UP000764110">
    <property type="component" value="Unassembled WGS sequence"/>
</dbReference>
<sequence length="259" mass="28615">MQMGRGCGKFAVGCKSSGDGVRETGGAQIDRALQQSATRYLECGRDERAVKSTESSFVLEGGRTLSIETKEAGVDWRKANKSTGWQKSRGGRRLNEGPHVKCVTARRWDALDGRQRVERPTVGSKSLVALLERLGRYPIVESRLPGHRLLVLETKGSPPAHFRLAILVFLPATLRRASQDINTFKSCQSQPDPAAGATRHPAQAADHRIAIALFRYFAFFNIIAPFTDVSRLRRSWRAALESPLSRRSFHFSESPAGIA</sequence>
<proteinExistence type="predicted"/>
<evidence type="ECO:0000313" key="2">
    <source>
        <dbReference type="Proteomes" id="UP000764110"/>
    </source>
</evidence>
<organism evidence="1 2">
    <name type="scientific">Metarhizium humberi</name>
    <dbReference type="NCBI Taxonomy" id="2596975"/>
    <lineage>
        <taxon>Eukaryota</taxon>
        <taxon>Fungi</taxon>
        <taxon>Dikarya</taxon>
        <taxon>Ascomycota</taxon>
        <taxon>Pezizomycotina</taxon>
        <taxon>Sordariomycetes</taxon>
        <taxon>Hypocreomycetidae</taxon>
        <taxon>Hypocreales</taxon>
        <taxon>Clavicipitaceae</taxon>
        <taxon>Metarhizium</taxon>
    </lineage>
</organism>